<evidence type="ECO:0000313" key="2">
    <source>
        <dbReference type="EMBL" id="KFC82434.1"/>
    </source>
</evidence>
<dbReference type="NCBIfam" id="TIGR01981">
    <property type="entry name" value="sufD"/>
    <property type="match status" value="1"/>
</dbReference>
<dbReference type="OrthoDB" id="9768262at2"/>
<evidence type="ECO:0000313" key="3">
    <source>
        <dbReference type="Proteomes" id="UP000028653"/>
    </source>
</evidence>
<dbReference type="PANTHER" id="PTHR43575:SF1">
    <property type="entry name" value="PROTEIN ABCI7, CHLOROPLASTIC"/>
    <property type="match status" value="1"/>
</dbReference>
<comment type="caution">
    <text evidence="2">The sequence shown here is derived from an EMBL/GenBank/DDBJ whole genome shotgun (WGS) entry which is preliminary data.</text>
</comment>
<organism evidence="2 3">
    <name type="scientific">Buttiauxella agrestis ATCC 33320</name>
    <dbReference type="NCBI Taxonomy" id="1006004"/>
    <lineage>
        <taxon>Bacteria</taxon>
        <taxon>Pseudomonadati</taxon>
        <taxon>Pseudomonadota</taxon>
        <taxon>Gammaproteobacteria</taxon>
        <taxon>Enterobacterales</taxon>
        <taxon>Enterobacteriaceae</taxon>
        <taxon>Buttiauxella</taxon>
    </lineage>
</organism>
<dbReference type="Proteomes" id="UP000028653">
    <property type="component" value="Unassembled WGS sequence"/>
</dbReference>
<dbReference type="eggNOG" id="COG0719">
    <property type="taxonomic scope" value="Bacteria"/>
</dbReference>
<dbReference type="STRING" id="1006004.GBAG_1620"/>
<dbReference type="AlphaFoldDB" id="A0A085GFD9"/>
<dbReference type="SUPFAM" id="SSF101960">
    <property type="entry name" value="Stabilizer of iron transporter SufD"/>
    <property type="match status" value="1"/>
</dbReference>
<dbReference type="GO" id="GO:0016226">
    <property type="term" value="P:iron-sulfur cluster assembly"/>
    <property type="evidence" value="ECO:0007669"/>
    <property type="project" value="InterPro"/>
</dbReference>
<protein>
    <submittedName>
        <fullName evidence="2">Iron-sulfur cluster assembly protein</fullName>
    </submittedName>
</protein>
<dbReference type="EMBL" id="JMPI01000023">
    <property type="protein sequence ID" value="KFC82434.1"/>
    <property type="molecule type" value="Genomic_DNA"/>
</dbReference>
<feature type="domain" description="SUF system FeS cluster assembly SufBD core" evidence="1">
    <location>
        <begin position="170"/>
        <end position="396"/>
    </location>
</feature>
<evidence type="ECO:0000259" key="1">
    <source>
        <dbReference type="Pfam" id="PF01458"/>
    </source>
</evidence>
<accession>A0A085GFD9</accession>
<dbReference type="PANTHER" id="PTHR43575">
    <property type="entry name" value="PROTEIN ABCI7, CHLOROPLASTIC"/>
    <property type="match status" value="1"/>
</dbReference>
<proteinExistence type="predicted"/>
<dbReference type="InterPro" id="IPR000825">
    <property type="entry name" value="SUF_FeS_clus_asmbl_SufBD_core"/>
</dbReference>
<gene>
    <name evidence="2" type="primary">sufD</name>
    <name evidence="2" type="ORF">GBAG_1620</name>
</gene>
<dbReference type="InterPro" id="IPR055346">
    <property type="entry name" value="Fe-S_cluster_assembly_SufBD"/>
</dbReference>
<dbReference type="InterPro" id="IPR037284">
    <property type="entry name" value="SUF_FeS_clus_asmbl_SufBD_sf"/>
</dbReference>
<keyword evidence="3" id="KW-1185">Reference proteome</keyword>
<name>A0A085GFD9_9ENTR</name>
<dbReference type="InterPro" id="IPR011542">
    <property type="entry name" value="SUF_FeS_clus_asmbl_SufD"/>
</dbReference>
<dbReference type="Pfam" id="PF01458">
    <property type="entry name" value="SUFBD_core"/>
    <property type="match status" value="1"/>
</dbReference>
<sequence length="426" mass="47835">MAGLPNSSNGNALQQWHHLFETQGDKRSKEAQEHMQQMLRLGLPTRKHENWKYTPLEGLLNNQFVLPVQESLSEVQRDKLALPVDAWRLVFVDGRFSRELSDDITHSGFDVTVDEQRDSLPAAVQGEVFLHLTESLAETVTHIRVARNHSPARALLLMHVSRGSALGEMNTAHYRHHLSLGEGANATVIEHYVSFDEHPHFTGARFTAEIGANSQLHHDKMAFENAQSYHFAHNDLVVGQDATVESNSFLLGAAVLRHNTSTQLNGENTQLRMNSLALPINNEVCDTRTWLEHNKGYCNSRQLHKTIVRDKGRAVFNGMIKVAQHAIKTDGQMTNNNLLLGRLAEVDTKPQLEIYADDVKCSHGATIGRIDDEQMFYLRSRGIKEEAARQMIIYAFAAELTESIRDEALKQQVLARIGQRFAGGDA</sequence>
<dbReference type="NCBIfam" id="NF008194">
    <property type="entry name" value="PRK10948.1"/>
    <property type="match status" value="1"/>
</dbReference>
<dbReference type="RefSeq" id="WP_034494861.1">
    <property type="nucleotide sequence ID" value="NZ_JMPI01000023.1"/>
</dbReference>
<reference evidence="2 3" key="1">
    <citation type="submission" date="2014-05" db="EMBL/GenBank/DDBJ databases">
        <title>ATOL: Assembling a taxonomically balanced genome-scale reconstruction of the evolutionary history of the Enterobacteriaceae.</title>
        <authorList>
            <person name="Plunkett G.III."/>
            <person name="Neeno-Eckwall E.C."/>
            <person name="Glasner J.D."/>
            <person name="Perna N.T."/>
        </authorList>
    </citation>
    <scope>NUCLEOTIDE SEQUENCE [LARGE SCALE GENOMIC DNA]</scope>
    <source>
        <strain evidence="2 3">ATCC 33320</strain>
    </source>
</reference>